<dbReference type="SMART" id="SM00897">
    <property type="entry name" value="FIST"/>
    <property type="match status" value="1"/>
</dbReference>
<reference evidence="3 4" key="1">
    <citation type="submission" date="2024-02" db="EMBL/GenBank/DDBJ databases">
        <title>Genome sequence of Aquincola sp. MAHUQ-54.</title>
        <authorList>
            <person name="Huq M.A."/>
        </authorList>
    </citation>
    <scope>NUCLEOTIDE SEQUENCE [LARGE SCALE GENOMIC DNA]</scope>
    <source>
        <strain evidence="3 4">MAHUQ-54</strain>
    </source>
</reference>
<dbReference type="InterPro" id="IPR013702">
    <property type="entry name" value="FIST_domain_N"/>
</dbReference>
<keyword evidence="4" id="KW-1185">Reference proteome</keyword>
<evidence type="ECO:0000259" key="1">
    <source>
        <dbReference type="SMART" id="SM00897"/>
    </source>
</evidence>
<feature type="domain" description="FIST C-domain" evidence="2">
    <location>
        <begin position="242"/>
        <end position="390"/>
    </location>
</feature>
<protein>
    <submittedName>
        <fullName evidence="3">FIST N-terminal domain-containing protein</fullName>
    </submittedName>
</protein>
<dbReference type="Proteomes" id="UP001336250">
    <property type="component" value="Unassembled WGS sequence"/>
</dbReference>
<dbReference type="InterPro" id="IPR019494">
    <property type="entry name" value="FIST_C"/>
</dbReference>
<evidence type="ECO:0000313" key="3">
    <source>
        <dbReference type="EMBL" id="MEF7616341.1"/>
    </source>
</evidence>
<sequence>MQEESASVGVGYARHADAKTVARSAARQAREQLGADRRPGWVLVFAGGQHDAAELHQGLQQELGALPVVGGCGAGVISGEAAGTSGYECGVMLFPDTLAPQAIVGVDGLDRDEAEAGRRLGAELRALELSPDTTLLLFYDSVHSAPPPVLHVGSRLLDGLYEGLGDCAPQVIGAGTLTDLGLSGSYVFDGRRACRHTAVAVVLPRALQGHVAVMHGCTPASDFLEITRLEGPRVLELDGRPALSVVEERLGIPRSELIARQPLPSLTLGEKHSDPYAPFNESQYVNRLVIAVDPADEALVLFEADFHAGSRVQLMSYEPWRMIESAQEQTRGLLAGLPPQAPAFGLYIDCAGRSMAFSGMEEDEAAPVRQQVGALCPFLGFYSGVEIAPFLGRARPLDWTGVLVVFTHRP</sequence>
<evidence type="ECO:0000259" key="2">
    <source>
        <dbReference type="SMART" id="SM01204"/>
    </source>
</evidence>
<feature type="domain" description="FIST" evidence="1">
    <location>
        <begin position="38"/>
        <end position="241"/>
    </location>
</feature>
<proteinExistence type="predicted"/>
<dbReference type="AlphaFoldDB" id="A0AAW9QG82"/>
<dbReference type="EMBL" id="JAZIBG010000041">
    <property type="protein sequence ID" value="MEF7616341.1"/>
    <property type="molecule type" value="Genomic_DNA"/>
</dbReference>
<comment type="caution">
    <text evidence="3">The sequence shown here is derived from an EMBL/GenBank/DDBJ whole genome shotgun (WGS) entry which is preliminary data.</text>
</comment>
<dbReference type="RefSeq" id="WP_332291807.1">
    <property type="nucleotide sequence ID" value="NZ_JAZIBG010000041.1"/>
</dbReference>
<dbReference type="SMART" id="SM01204">
    <property type="entry name" value="FIST_C"/>
    <property type="match status" value="1"/>
</dbReference>
<accession>A0AAW9QG82</accession>
<dbReference type="PANTHER" id="PTHR40252">
    <property type="entry name" value="BLR0328 PROTEIN"/>
    <property type="match status" value="1"/>
</dbReference>
<name>A0AAW9QG82_9BURK</name>
<organism evidence="3 4">
    <name type="scientific">Aquincola agrisoli</name>
    <dbReference type="NCBI Taxonomy" id="3119538"/>
    <lineage>
        <taxon>Bacteria</taxon>
        <taxon>Pseudomonadati</taxon>
        <taxon>Pseudomonadota</taxon>
        <taxon>Betaproteobacteria</taxon>
        <taxon>Burkholderiales</taxon>
        <taxon>Sphaerotilaceae</taxon>
        <taxon>Aquincola</taxon>
    </lineage>
</organism>
<evidence type="ECO:0000313" key="4">
    <source>
        <dbReference type="Proteomes" id="UP001336250"/>
    </source>
</evidence>
<gene>
    <name evidence="3" type="ORF">V4F39_20670</name>
</gene>
<dbReference type="Pfam" id="PF10442">
    <property type="entry name" value="FIST_C"/>
    <property type="match status" value="1"/>
</dbReference>
<dbReference type="Pfam" id="PF08495">
    <property type="entry name" value="FIST"/>
    <property type="match status" value="1"/>
</dbReference>
<dbReference type="PANTHER" id="PTHR40252:SF2">
    <property type="entry name" value="BLR0328 PROTEIN"/>
    <property type="match status" value="1"/>
</dbReference>